<name>A0A3S1B396_ELYCH</name>
<dbReference type="STRING" id="188477.A0A3S1B396"/>
<dbReference type="PANTHER" id="PTHR18849">
    <property type="entry name" value="LEUCINE RICH REPEAT PROTEIN"/>
    <property type="match status" value="1"/>
</dbReference>
<evidence type="ECO:0000256" key="2">
    <source>
        <dbReference type="ARBA" id="ARBA00022737"/>
    </source>
</evidence>
<gene>
    <name evidence="4" type="ORF">EGW08_013390</name>
</gene>
<keyword evidence="5" id="KW-1185">Reference proteome</keyword>
<protein>
    <recommendedName>
        <fullName evidence="3">Ubiquitin-like domain-containing protein</fullName>
    </recommendedName>
</protein>
<dbReference type="Proteomes" id="UP000271974">
    <property type="component" value="Unassembled WGS sequence"/>
</dbReference>
<dbReference type="SUPFAM" id="SSF52047">
    <property type="entry name" value="RNI-like"/>
    <property type="match status" value="1"/>
</dbReference>
<proteinExistence type="predicted"/>
<comment type="caution">
    <text evidence="4">The sequence shown here is derived from an EMBL/GenBank/DDBJ whole genome shotgun (WGS) entry which is preliminary data.</text>
</comment>
<dbReference type="OrthoDB" id="5855206at2759"/>
<evidence type="ECO:0000313" key="5">
    <source>
        <dbReference type="Proteomes" id="UP000271974"/>
    </source>
</evidence>
<evidence type="ECO:0000256" key="1">
    <source>
        <dbReference type="ARBA" id="ARBA00022614"/>
    </source>
</evidence>
<dbReference type="AlphaFoldDB" id="A0A3S1B396"/>
<dbReference type="InterPro" id="IPR032675">
    <property type="entry name" value="LRR_dom_sf"/>
</dbReference>
<keyword evidence="2" id="KW-0677">Repeat</keyword>
<dbReference type="InterPro" id="IPR000626">
    <property type="entry name" value="Ubiquitin-like_dom"/>
</dbReference>
<dbReference type="Gene3D" id="3.80.10.10">
    <property type="entry name" value="Ribonuclease Inhibitor"/>
    <property type="match status" value="2"/>
</dbReference>
<dbReference type="EMBL" id="RQTK01000486">
    <property type="protein sequence ID" value="RUS78848.1"/>
    <property type="molecule type" value="Genomic_DNA"/>
</dbReference>
<dbReference type="Gene3D" id="3.10.20.90">
    <property type="entry name" value="Phosphatidylinositol 3-kinase Catalytic Subunit, Chain A, domain 1"/>
    <property type="match status" value="1"/>
</dbReference>
<evidence type="ECO:0000313" key="4">
    <source>
        <dbReference type="EMBL" id="RUS78848.1"/>
    </source>
</evidence>
<evidence type="ECO:0000259" key="3">
    <source>
        <dbReference type="PROSITE" id="PS50053"/>
    </source>
</evidence>
<dbReference type="InterPro" id="IPR029071">
    <property type="entry name" value="Ubiquitin-like_domsf"/>
</dbReference>
<sequence length="531" mass="59587">MSSREECGGFALQDNSTALTRHSEQELVNRTETSQLQVSCVRQSASSSSGKLQGCLSRLDKADSACSVSVCQMSSAQGEGQSTVEKAATCLEGSSGLGSFVHAVHLKYQPNDDLAGTSDDIVIIHTSGNIKATPSGTINLPKRVSMSGQEISVAGDAACIQKMCANVMELDLMENNITSWDEVFRIIACIPHLSFLNLASNRLTSDICSLNSVRQLYFPRLTHLVLNNTGITWNVLRRLLEIFPRLVELHLDLNQYHNFGLLASALISLPHHPARYCYVTLRRLFFAHNNVTDWGEICKVGRYFPNLEYLLLSETNISSLGDPEDIPQCFPHLKSLGLGRTQLRSWDEVEKLQHFPALTDVRLSGVPFLEALPKDRRFQHTVALLPKITTLNGSKVTETEREDAERAFLRKYMDADIKPARYYELEDKYGRLDPLAKIELKPQRTVKIKVRVEDAQQRVVKEEEMDIELDQTVRALRKLLSVMAGRPVAKLALFYMDNQIEQGLERLIYLDRKLHSYGMTDGDGIVVAFKD</sequence>
<keyword evidence="1" id="KW-0433">Leucine-rich repeat</keyword>
<reference evidence="4 5" key="1">
    <citation type="submission" date="2019-01" db="EMBL/GenBank/DDBJ databases">
        <title>A draft genome assembly of the solar-powered sea slug Elysia chlorotica.</title>
        <authorList>
            <person name="Cai H."/>
            <person name="Li Q."/>
            <person name="Fang X."/>
            <person name="Li J."/>
            <person name="Curtis N.E."/>
            <person name="Altenburger A."/>
            <person name="Shibata T."/>
            <person name="Feng M."/>
            <person name="Maeda T."/>
            <person name="Schwartz J.A."/>
            <person name="Shigenobu S."/>
            <person name="Lundholm N."/>
            <person name="Nishiyama T."/>
            <person name="Yang H."/>
            <person name="Hasebe M."/>
            <person name="Li S."/>
            <person name="Pierce S.K."/>
            <person name="Wang J."/>
        </authorList>
    </citation>
    <scope>NUCLEOTIDE SEQUENCE [LARGE SCALE GENOMIC DNA]</scope>
    <source>
        <strain evidence="4">EC2010</strain>
        <tissue evidence="4">Whole organism of an adult</tissue>
    </source>
</reference>
<accession>A0A3S1B396</accession>
<organism evidence="4 5">
    <name type="scientific">Elysia chlorotica</name>
    <name type="common">Eastern emerald elysia</name>
    <name type="synonym">Sea slug</name>
    <dbReference type="NCBI Taxonomy" id="188477"/>
    <lineage>
        <taxon>Eukaryota</taxon>
        <taxon>Metazoa</taxon>
        <taxon>Spiralia</taxon>
        <taxon>Lophotrochozoa</taxon>
        <taxon>Mollusca</taxon>
        <taxon>Gastropoda</taxon>
        <taxon>Heterobranchia</taxon>
        <taxon>Euthyneura</taxon>
        <taxon>Panpulmonata</taxon>
        <taxon>Sacoglossa</taxon>
        <taxon>Placobranchoidea</taxon>
        <taxon>Plakobranchidae</taxon>
        <taxon>Elysia</taxon>
    </lineage>
</organism>
<feature type="domain" description="Ubiquitin-like" evidence="3">
    <location>
        <begin position="446"/>
        <end position="531"/>
    </location>
</feature>
<dbReference type="PROSITE" id="PS50053">
    <property type="entry name" value="UBIQUITIN_2"/>
    <property type="match status" value="1"/>
</dbReference>
<dbReference type="PANTHER" id="PTHR18849:SF0">
    <property type="entry name" value="CILIA- AND FLAGELLA-ASSOCIATED PROTEIN 410-RELATED"/>
    <property type="match status" value="1"/>
</dbReference>
<dbReference type="SUPFAM" id="SSF54236">
    <property type="entry name" value="Ubiquitin-like"/>
    <property type="match status" value="1"/>
</dbReference>